<dbReference type="PRINTS" id="PR00411">
    <property type="entry name" value="PNDRDTASEI"/>
</dbReference>
<comment type="similarity">
    <text evidence="1 11">Belongs to the class-I pyridine nucleotide-disulfide oxidoreductase family.</text>
</comment>
<reference evidence="16" key="1">
    <citation type="submission" date="2021-01" db="EMBL/GenBank/DDBJ databases">
        <authorList>
            <person name="Corre E."/>
            <person name="Pelletier E."/>
            <person name="Niang G."/>
            <person name="Scheremetjew M."/>
            <person name="Finn R."/>
            <person name="Kale V."/>
            <person name="Holt S."/>
            <person name="Cochrane G."/>
            <person name="Meng A."/>
            <person name="Brown T."/>
            <person name="Cohen L."/>
        </authorList>
    </citation>
    <scope>NUCLEOTIDE SEQUENCE</scope>
    <source>
        <strain evidence="16">CCMP645</strain>
    </source>
</reference>
<keyword evidence="9" id="KW-0520">NAD</keyword>
<dbReference type="GO" id="GO:0004362">
    <property type="term" value="F:glutathione-disulfide reductase (NADPH) activity"/>
    <property type="evidence" value="ECO:0007669"/>
    <property type="project" value="UniProtKB-EC"/>
</dbReference>
<dbReference type="PIRSF" id="PIRSF000350">
    <property type="entry name" value="Mercury_reductase_MerA"/>
    <property type="match status" value="1"/>
</dbReference>
<evidence type="ECO:0000259" key="15">
    <source>
        <dbReference type="Pfam" id="PF07992"/>
    </source>
</evidence>
<evidence type="ECO:0000256" key="4">
    <source>
        <dbReference type="ARBA" id="ARBA00022827"/>
    </source>
</evidence>
<dbReference type="FunFam" id="3.30.390.30:FF:000003">
    <property type="entry name" value="Glutathione reductase"/>
    <property type="match status" value="1"/>
</dbReference>
<proteinExistence type="inferred from homology"/>
<comment type="subunit">
    <text evidence="2">Homodimer.</text>
</comment>
<dbReference type="InterPro" id="IPR036188">
    <property type="entry name" value="FAD/NAD-bd_sf"/>
</dbReference>
<comment type="subcellular location">
    <subcellularLocation>
        <location evidence="12">Cytoplasm</location>
    </subcellularLocation>
</comment>
<feature type="domain" description="FAD/NAD(P)-binding" evidence="15">
    <location>
        <begin position="43"/>
        <end position="369"/>
    </location>
</feature>
<dbReference type="SUPFAM" id="SSF51905">
    <property type="entry name" value="FAD/NAD(P)-binding domain"/>
    <property type="match status" value="1"/>
</dbReference>
<evidence type="ECO:0000313" key="16">
    <source>
        <dbReference type="EMBL" id="CAE0756418.1"/>
    </source>
</evidence>
<protein>
    <recommendedName>
        <fullName evidence="12">Glutathione reductase</fullName>
        <ecNumber evidence="12">1.8.1.7</ecNumber>
    </recommendedName>
</protein>
<evidence type="ECO:0000256" key="9">
    <source>
        <dbReference type="PIRSR" id="PIRSR000350-3"/>
    </source>
</evidence>
<feature type="signal peptide" evidence="13">
    <location>
        <begin position="1"/>
        <end position="21"/>
    </location>
</feature>
<evidence type="ECO:0000259" key="14">
    <source>
        <dbReference type="Pfam" id="PF02852"/>
    </source>
</evidence>
<dbReference type="GO" id="GO:0034599">
    <property type="term" value="P:cellular response to oxidative stress"/>
    <property type="evidence" value="ECO:0007669"/>
    <property type="project" value="TreeGrafter"/>
</dbReference>
<dbReference type="PANTHER" id="PTHR42737:SF2">
    <property type="entry name" value="GLUTATHIONE REDUCTASE"/>
    <property type="match status" value="1"/>
</dbReference>
<dbReference type="GO" id="GO:0005829">
    <property type="term" value="C:cytosol"/>
    <property type="evidence" value="ECO:0007669"/>
    <property type="project" value="TreeGrafter"/>
</dbReference>
<dbReference type="GO" id="GO:0045454">
    <property type="term" value="P:cell redox homeostasis"/>
    <property type="evidence" value="ECO:0007669"/>
    <property type="project" value="InterPro"/>
</dbReference>
<keyword evidence="7 11" id="KW-0676">Redox-active center</keyword>
<dbReference type="GO" id="GO:0050660">
    <property type="term" value="F:flavin adenine dinucleotide binding"/>
    <property type="evidence" value="ECO:0007669"/>
    <property type="project" value="InterPro"/>
</dbReference>
<keyword evidence="9" id="KW-0547">Nucleotide-binding</keyword>
<feature type="binding site" evidence="9">
    <location>
        <begin position="222"/>
        <end position="229"/>
    </location>
    <ligand>
        <name>NAD(+)</name>
        <dbReference type="ChEBI" id="CHEBI:57540"/>
    </ligand>
</feature>
<dbReference type="InterPro" id="IPR016156">
    <property type="entry name" value="FAD/NAD-linked_Rdtase_dimer_sf"/>
</dbReference>
<keyword evidence="13" id="KW-0732">Signal</keyword>
<dbReference type="PRINTS" id="PR00368">
    <property type="entry name" value="FADPNR"/>
</dbReference>
<dbReference type="InterPro" id="IPR023753">
    <property type="entry name" value="FAD/NAD-binding_dom"/>
</dbReference>
<keyword evidence="12" id="KW-0963">Cytoplasm</keyword>
<keyword evidence="3 11" id="KW-0285">Flavoprotein</keyword>
<dbReference type="GO" id="GO:0005739">
    <property type="term" value="C:mitochondrion"/>
    <property type="evidence" value="ECO:0007669"/>
    <property type="project" value="TreeGrafter"/>
</dbReference>
<dbReference type="PANTHER" id="PTHR42737">
    <property type="entry name" value="GLUTATHIONE REDUCTASE"/>
    <property type="match status" value="1"/>
</dbReference>
<dbReference type="InterPro" id="IPR006322">
    <property type="entry name" value="Glutathione_Rdtase_euk/bac"/>
</dbReference>
<sequence>MSLLRFRRSLFAAVAPVGAAASTYWASTRTACSAAASAPEHFDFLVVGGGSGGVACARRAAMYGKRVAIVEREAVWDKDGVRHGAGYGGTCVNVGCVPKKLMFTAAAHVETAETAPGYEIDMGHPKLDWRKLVEKRTAYVQRLIGIYKSNLDKAGVTRVEGFASFTGPKTVTVNGRTLSADHVLIAVGGQPDKLTMPGAEYCINSDGFFDLKEQPKSALVVGAGYIAVELAGILNALGTRTSLACRGEGVLRHGFDPMIQKVINAEIVRSGVNLITKSQVVAVSKGADGSLSAKLSNGDTVGGLDCVLMAIGRTPMTMNMGLETTGVSFDKKGRIVVDDKQNTGVDGLYCLGDCSISGYELTPVAIAAGRRLADRIFGGADSAKLEYANIATVVFSHPPIGVIGLTEPKAREVYGDAAVSVYSSQFSPMHYALCEPDAKKPMAMKLVCVGDEQRVVGLHIIGISADEMLQGFAVAMKMGATKADFDNAVAIHPTASEELVTMAPWGATKNADGTITPVLPPKRG</sequence>
<dbReference type="InterPro" id="IPR012999">
    <property type="entry name" value="Pyr_OxRdtase_I_AS"/>
</dbReference>
<dbReference type="InterPro" id="IPR046952">
    <property type="entry name" value="GSHR/TRXR-like"/>
</dbReference>
<organism evidence="16">
    <name type="scientific">Chrysotila carterae</name>
    <name type="common">Marine alga</name>
    <name type="synonym">Syracosphaera carterae</name>
    <dbReference type="NCBI Taxonomy" id="13221"/>
    <lineage>
        <taxon>Eukaryota</taxon>
        <taxon>Haptista</taxon>
        <taxon>Haptophyta</taxon>
        <taxon>Prymnesiophyceae</taxon>
        <taxon>Isochrysidales</taxon>
        <taxon>Isochrysidaceae</taxon>
        <taxon>Chrysotila</taxon>
    </lineage>
</organism>
<evidence type="ECO:0000256" key="5">
    <source>
        <dbReference type="ARBA" id="ARBA00023002"/>
    </source>
</evidence>
<dbReference type="FunFam" id="3.50.50.60:FF:000235">
    <property type="entry name" value="Glutathione reductase"/>
    <property type="match status" value="1"/>
</dbReference>
<dbReference type="NCBIfam" id="TIGR01421">
    <property type="entry name" value="gluta_reduc_1"/>
    <property type="match status" value="1"/>
</dbReference>
<dbReference type="InterPro" id="IPR004099">
    <property type="entry name" value="Pyr_nucl-diS_OxRdtase_dimer"/>
</dbReference>
<evidence type="ECO:0000256" key="10">
    <source>
        <dbReference type="PIRSR" id="PIRSR000350-4"/>
    </source>
</evidence>
<feature type="binding site" evidence="9">
    <location>
        <position position="312"/>
    </location>
    <ligand>
        <name>NAD(+)</name>
        <dbReference type="ChEBI" id="CHEBI:57540"/>
    </ligand>
</feature>
<feature type="binding site" evidence="9">
    <location>
        <position position="100"/>
    </location>
    <ligand>
        <name>FAD</name>
        <dbReference type="ChEBI" id="CHEBI:57692"/>
    </ligand>
</feature>
<dbReference type="PROSITE" id="PS00076">
    <property type="entry name" value="PYRIDINE_REDOX_1"/>
    <property type="match status" value="1"/>
</dbReference>
<feature type="domain" description="Pyridine nucleotide-disulphide oxidoreductase dimerisation" evidence="14">
    <location>
        <begin position="390"/>
        <end position="503"/>
    </location>
</feature>
<dbReference type="Gene3D" id="3.30.390.30">
    <property type="match status" value="1"/>
</dbReference>
<keyword evidence="5 11" id="KW-0560">Oxidoreductase</keyword>
<keyword evidence="4 9" id="KW-0274">FAD</keyword>
<feature type="active site" description="Proton acceptor" evidence="8">
    <location>
        <position position="492"/>
    </location>
</feature>
<keyword evidence="6" id="KW-1015">Disulfide bond</keyword>
<feature type="binding site" evidence="9">
    <location>
        <position position="353"/>
    </location>
    <ligand>
        <name>FAD</name>
        <dbReference type="ChEBI" id="CHEBI:57692"/>
    </ligand>
</feature>
<evidence type="ECO:0000256" key="3">
    <source>
        <dbReference type="ARBA" id="ARBA00022630"/>
    </source>
</evidence>
<gene>
    <name evidence="16" type="ORF">PCAR00345_LOCUS9012</name>
</gene>
<evidence type="ECO:0000256" key="6">
    <source>
        <dbReference type="ARBA" id="ARBA00023157"/>
    </source>
</evidence>
<evidence type="ECO:0000256" key="2">
    <source>
        <dbReference type="ARBA" id="ARBA00011738"/>
    </source>
</evidence>
<dbReference type="AlphaFoldDB" id="A0A7S4EW83"/>
<dbReference type="SUPFAM" id="SSF55424">
    <property type="entry name" value="FAD/NAD-linked reductases, dimerisation (C-terminal) domain"/>
    <property type="match status" value="1"/>
</dbReference>
<dbReference type="GO" id="GO:0006749">
    <property type="term" value="P:glutathione metabolic process"/>
    <property type="evidence" value="ECO:0007669"/>
    <property type="project" value="InterPro"/>
</dbReference>
<dbReference type="Gene3D" id="3.50.50.60">
    <property type="entry name" value="FAD/NAD(P)-binding domain"/>
    <property type="match status" value="2"/>
</dbReference>
<dbReference type="InterPro" id="IPR001100">
    <property type="entry name" value="Pyr_nuc-diS_OxRdtase"/>
</dbReference>
<evidence type="ECO:0000256" key="8">
    <source>
        <dbReference type="PIRSR" id="PIRSR000350-2"/>
    </source>
</evidence>
<keyword evidence="12" id="KW-0521">NADP</keyword>
<evidence type="ECO:0000256" key="12">
    <source>
        <dbReference type="RuleBase" id="RU365016"/>
    </source>
</evidence>
<feature type="disulfide bond" description="Redox-active" evidence="10">
    <location>
        <begin position="91"/>
        <end position="96"/>
    </location>
</feature>
<dbReference type="EMBL" id="HBIZ01014684">
    <property type="protein sequence ID" value="CAE0756418.1"/>
    <property type="molecule type" value="Transcribed_RNA"/>
</dbReference>
<name>A0A7S4EW83_CHRCT</name>
<comment type="function">
    <text evidence="12">Catalyzes the reduction of glutathione disulfide (GSSG) to reduced glutathione (GSH). Constitutes the major mechanism to maintain a high GSH:GSSG ratio in the cytosol.</text>
</comment>
<accession>A0A7S4EW83</accession>
<dbReference type="Pfam" id="PF07992">
    <property type="entry name" value="Pyr_redox_2"/>
    <property type="match status" value="1"/>
</dbReference>
<evidence type="ECO:0000256" key="11">
    <source>
        <dbReference type="RuleBase" id="RU003691"/>
    </source>
</evidence>
<feature type="chain" id="PRO_5030991143" description="Glutathione reductase" evidence="13">
    <location>
        <begin position="22"/>
        <end position="524"/>
    </location>
</feature>
<dbReference type="EC" id="1.8.1.7" evidence="12"/>
<dbReference type="NCBIfam" id="NF004776">
    <property type="entry name" value="PRK06116.1"/>
    <property type="match status" value="1"/>
</dbReference>
<evidence type="ECO:0000256" key="1">
    <source>
        <dbReference type="ARBA" id="ARBA00007532"/>
    </source>
</evidence>
<evidence type="ECO:0000256" key="13">
    <source>
        <dbReference type="SAM" id="SignalP"/>
    </source>
</evidence>
<comment type="catalytic activity">
    <reaction evidence="12">
        <text>2 glutathione + NADP(+) = glutathione disulfide + NADPH + H(+)</text>
        <dbReference type="Rhea" id="RHEA:11740"/>
        <dbReference type="ChEBI" id="CHEBI:15378"/>
        <dbReference type="ChEBI" id="CHEBI:57783"/>
        <dbReference type="ChEBI" id="CHEBI:57925"/>
        <dbReference type="ChEBI" id="CHEBI:58297"/>
        <dbReference type="ChEBI" id="CHEBI:58349"/>
        <dbReference type="EC" id="1.8.1.7"/>
    </reaction>
</comment>
<evidence type="ECO:0000256" key="7">
    <source>
        <dbReference type="ARBA" id="ARBA00023284"/>
    </source>
</evidence>
<dbReference type="Pfam" id="PF02852">
    <property type="entry name" value="Pyr_redox_dim"/>
    <property type="match status" value="1"/>
</dbReference>
<dbReference type="GO" id="GO:0050661">
    <property type="term" value="F:NADP binding"/>
    <property type="evidence" value="ECO:0007669"/>
    <property type="project" value="InterPro"/>
</dbReference>
<comment type="cofactor">
    <cofactor evidence="9">
        <name>FAD</name>
        <dbReference type="ChEBI" id="CHEBI:57692"/>
    </cofactor>
    <text evidence="9">Binds 1 FAD per subunit.</text>
</comment>